<dbReference type="GO" id="GO:0005737">
    <property type="term" value="C:cytoplasm"/>
    <property type="evidence" value="ECO:0007669"/>
    <property type="project" value="TreeGrafter"/>
</dbReference>
<dbReference type="PANTHER" id="PTHR48079">
    <property type="entry name" value="PROTEIN YEEZ"/>
    <property type="match status" value="1"/>
</dbReference>
<dbReference type="Proteomes" id="UP001187682">
    <property type="component" value="Unassembled WGS sequence"/>
</dbReference>
<reference evidence="2" key="1">
    <citation type="submission" date="2018-03" db="EMBL/GenBank/DDBJ databases">
        <authorList>
            <person name="Guldener U."/>
        </authorList>
    </citation>
    <scope>NUCLEOTIDE SEQUENCE</scope>
</reference>
<dbReference type="GO" id="GO:0004029">
    <property type="term" value="F:aldehyde dehydrogenase (NAD+) activity"/>
    <property type="evidence" value="ECO:0007669"/>
    <property type="project" value="TreeGrafter"/>
</dbReference>
<dbReference type="Gene3D" id="3.40.50.720">
    <property type="entry name" value="NAD(P)-binding Rossmann-like Domain"/>
    <property type="match status" value="1"/>
</dbReference>
<dbReference type="PANTHER" id="PTHR48079:SF6">
    <property type="entry name" value="NAD(P)-BINDING DOMAIN-CONTAINING PROTEIN-RELATED"/>
    <property type="match status" value="1"/>
</dbReference>
<dbReference type="InterPro" id="IPR036291">
    <property type="entry name" value="NAD(P)-bd_dom_sf"/>
</dbReference>
<dbReference type="InterPro" id="IPR051783">
    <property type="entry name" value="NAD(P)-dependent_oxidoreduct"/>
</dbReference>
<feature type="domain" description="NAD-dependent epimerase/dehydratase" evidence="1">
    <location>
        <begin position="6"/>
        <end position="239"/>
    </location>
</feature>
<dbReference type="SUPFAM" id="SSF51735">
    <property type="entry name" value="NAD(P)-binding Rossmann-fold domains"/>
    <property type="match status" value="1"/>
</dbReference>
<name>A0AAE8SUR1_9PEZI</name>
<proteinExistence type="predicted"/>
<dbReference type="AlphaFoldDB" id="A0AAE8SUR1"/>
<protein>
    <submittedName>
        <fullName evidence="2">Related to NAD dependent epimerase/dehydratase family protein</fullName>
    </submittedName>
</protein>
<organism evidence="2 3">
    <name type="scientific">Cephalotrichum gorgonifer</name>
    <dbReference type="NCBI Taxonomy" id="2041049"/>
    <lineage>
        <taxon>Eukaryota</taxon>
        <taxon>Fungi</taxon>
        <taxon>Dikarya</taxon>
        <taxon>Ascomycota</taxon>
        <taxon>Pezizomycotina</taxon>
        <taxon>Sordariomycetes</taxon>
        <taxon>Hypocreomycetidae</taxon>
        <taxon>Microascales</taxon>
        <taxon>Microascaceae</taxon>
        <taxon>Cephalotrichum</taxon>
    </lineage>
</organism>
<gene>
    <name evidence="2" type="ORF">DNG_03949</name>
</gene>
<accession>A0AAE8SUR1</accession>
<evidence type="ECO:0000259" key="1">
    <source>
        <dbReference type="Pfam" id="PF01370"/>
    </source>
</evidence>
<sequence>MSGTKILITGATGYIGGSVLSTLLRSSSPHIQGSKFSALVRKQEQADILKQHGVEGIVFSGLDDTEFVRKVASDHDVVIHTASSQHTAAAEAIILGLADRQKQTGKETDLIHTSGTSSIGDHPISKTYLESRILSDKDDIYEYQRQRESMQTYVQRTTDLAVFEKGEAAGVKTYILMSPTIYGLGSGLFNRTSIQIDAIIRAARRDGFSSVAGTGSGEWDHVHIEDLVELYDLVLSRLLAGDKLPANKQGIYFNETGNQSWREVSERVAKEGKKLGYLSTDEVREVSLDEAAKTFGSPRSAVEPGFASRARSSADRSREIGWKPKKTRKDFEESFAEEWKILAKEW</sequence>
<dbReference type="Pfam" id="PF01370">
    <property type="entry name" value="Epimerase"/>
    <property type="match status" value="1"/>
</dbReference>
<keyword evidence="3" id="KW-1185">Reference proteome</keyword>
<evidence type="ECO:0000313" key="2">
    <source>
        <dbReference type="EMBL" id="SPO01202.1"/>
    </source>
</evidence>
<comment type="caution">
    <text evidence="2">The sequence shown here is derived from an EMBL/GenBank/DDBJ whole genome shotgun (WGS) entry which is preliminary data.</text>
</comment>
<evidence type="ECO:0000313" key="3">
    <source>
        <dbReference type="Proteomes" id="UP001187682"/>
    </source>
</evidence>
<dbReference type="InterPro" id="IPR001509">
    <property type="entry name" value="Epimerase_deHydtase"/>
</dbReference>
<dbReference type="EMBL" id="ONZQ02000004">
    <property type="protein sequence ID" value="SPO01202.1"/>
    <property type="molecule type" value="Genomic_DNA"/>
</dbReference>